<organism evidence="1">
    <name type="scientific">Citrobacter freundii</name>
    <dbReference type="NCBI Taxonomy" id="546"/>
    <lineage>
        <taxon>Bacteria</taxon>
        <taxon>Pseudomonadati</taxon>
        <taxon>Pseudomonadota</taxon>
        <taxon>Gammaproteobacteria</taxon>
        <taxon>Enterobacterales</taxon>
        <taxon>Enterobacteriaceae</taxon>
        <taxon>Citrobacter</taxon>
        <taxon>Citrobacter freundii complex</taxon>
    </lineage>
</organism>
<evidence type="ECO:0000313" key="1">
    <source>
        <dbReference type="EMBL" id="AKJ19069.1"/>
    </source>
</evidence>
<sequence>MEYEAYKVRGYGFGLKKEITGVLGRYPTQEEAQKVADDYTQACLRDNLPDSYDMGMVRPVAAGEPAALDPDVFRGPGAPFLMDAGQITTGHTVCLGKAADGKRFYFGGEHSDGHQTYK</sequence>
<reference evidence="2" key="2">
    <citation type="submission" date="2024-02" db="EMBL/GenBank/DDBJ databases">
        <authorList>
            <consortium name="Clinical and Environmental Microbiology Branch: Whole genome sequencing antimicrobial resistance pathogens in the healthcare setting"/>
        </authorList>
    </citation>
    <scope>NUCLEOTIDE SEQUENCE</scope>
    <source>
        <strain evidence="2">Whole organism</strain>
    </source>
</reference>
<reference evidence="1" key="1">
    <citation type="submission" date="2015-03" db="EMBL/GenBank/DDBJ databases">
        <title>Allelic Variants of blaVIM Reside on Diverse Mobile Genetic Elements in Gram-negative Clinical Isolates from the USA.</title>
        <authorList>
            <person name="McGann P."/>
            <person name="Snesrud E."/>
            <person name="Ong A.C."/>
            <person name="Clifford R."/>
            <person name="Kwak Y.I."/>
            <person name="Steele E.D."/>
            <person name="Rabinowitz R."/>
            <person name="Waterman P.E."/>
            <person name="Lesho E."/>
        </authorList>
    </citation>
    <scope>NUCLEOTIDE SEQUENCE</scope>
    <source>
        <strain evidence="1">MRSN12115</strain>
        <plasmid evidence="1">pMRVIM1012</plasmid>
    </source>
</reference>
<name>A0A0D7LAR8_CITFR</name>
<accession>A0A0D7LAR8</accession>
<dbReference type="AlphaFoldDB" id="A0A0D7LAR8"/>
<evidence type="ECO:0000313" key="2">
    <source>
        <dbReference type="EMBL" id="EMM7460920.1"/>
    </source>
</evidence>
<protein>
    <submittedName>
        <fullName evidence="1">Uncharacterized protein</fullName>
    </submittedName>
</protein>
<dbReference type="EMBL" id="KP975075">
    <property type="protein sequence ID" value="AKJ19069.1"/>
    <property type="molecule type" value="Genomic_DNA"/>
</dbReference>
<dbReference type="RefSeq" id="WP_004206896.1">
    <property type="nucleotide sequence ID" value="NZ_CP011609.1"/>
</dbReference>
<proteinExistence type="predicted"/>
<gene>
    <name evidence="2" type="ORF">P7U51_005528</name>
</gene>
<dbReference type="EMBL" id="ABLGCN030000036">
    <property type="protein sequence ID" value="EMM7460920.1"/>
    <property type="molecule type" value="Genomic_DNA"/>
</dbReference>
<dbReference type="OrthoDB" id="6624814at2"/>
<geneLocation type="plasmid" evidence="1">
    <name>pMRVIM1012</name>
</geneLocation>
<dbReference type="PATRIC" id="fig|546.123.peg.5068"/>
<dbReference type="Proteomes" id="UP001169574">
    <property type="component" value="Unassembled WGS sequence"/>
</dbReference>
<keyword evidence="1" id="KW-0614">Plasmid</keyword>